<dbReference type="HOGENOM" id="CLU_2104985_0_0_0"/>
<dbReference type="KEGG" id="dra:DR_0489"/>
<dbReference type="PIR" id="D75512">
    <property type="entry name" value="D75512"/>
</dbReference>
<organism evidence="2 3">
    <name type="scientific">Deinococcus radiodurans (strain ATCC 13939 / DSM 20539 / JCM 16871 / CCUG 27074 / LMG 4051 / NBRC 15346 / NCIMB 9279 / VKM B-1422 / R1)</name>
    <dbReference type="NCBI Taxonomy" id="243230"/>
    <lineage>
        <taxon>Bacteria</taxon>
        <taxon>Thermotogati</taxon>
        <taxon>Deinococcota</taxon>
        <taxon>Deinococci</taxon>
        <taxon>Deinococcales</taxon>
        <taxon>Deinococcaceae</taxon>
        <taxon>Deinococcus</taxon>
    </lineage>
</organism>
<dbReference type="InParanoid" id="Q9RX26"/>
<protein>
    <submittedName>
        <fullName evidence="2">Uncharacterized protein</fullName>
    </submittedName>
</protein>
<dbReference type="Proteomes" id="UP000002524">
    <property type="component" value="Chromosome 1"/>
</dbReference>
<evidence type="ECO:0000256" key="1">
    <source>
        <dbReference type="SAM" id="MobiDB-lite"/>
    </source>
</evidence>
<proteinExistence type="predicted"/>
<gene>
    <name evidence="2" type="ordered locus">DR_0489</name>
</gene>
<dbReference type="STRING" id="243230.DR_0489"/>
<sequence>MRKGAAGLSSSSSQGVSRRRTFHSILRKRGKGTLAKVSQQATFLRKPLFGLFTLIWCSSLPEGPQVVMAGRPEKEFRFRPTNRAKRSERRRSNTARRLPGTLNQENQGRLAGAPC</sequence>
<feature type="region of interest" description="Disordered" evidence="1">
    <location>
        <begin position="79"/>
        <end position="115"/>
    </location>
</feature>
<name>Q9RX26_DEIRA</name>
<feature type="compositionally biased region" description="Basic residues" evidence="1">
    <location>
        <begin position="17"/>
        <end position="27"/>
    </location>
</feature>
<dbReference type="PaxDb" id="243230-DR_0489"/>
<feature type="compositionally biased region" description="Basic residues" evidence="1">
    <location>
        <begin position="80"/>
        <end position="94"/>
    </location>
</feature>
<dbReference type="EnsemblBacteria" id="AAF10078">
    <property type="protein sequence ID" value="AAF10078"/>
    <property type="gene ID" value="DR_0489"/>
</dbReference>
<evidence type="ECO:0000313" key="2">
    <source>
        <dbReference type="EMBL" id="AAF10078.1"/>
    </source>
</evidence>
<keyword evidence="3" id="KW-1185">Reference proteome</keyword>
<evidence type="ECO:0000313" key="3">
    <source>
        <dbReference type="Proteomes" id="UP000002524"/>
    </source>
</evidence>
<dbReference type="EMBL" id="AE000513">
    <property type="protein sequence ID" value="AAF10078.1"/>
    <property type="molecule type" value="Genomic_DNA"/>
</dbReference>
<reference evidence="2 3" key="1">
    <citation type="journal article" date="1999" name="Science">
        <title>Genome sequence of the radioresistant bacterium Deinococcus radiodurans R1.</title>
        <authorList>
            <person name="White O."/>
            <person name="Eisen J.A."/>
            <person name="Heidelberg J.F."/>
            <person name="Hickey E.K."/>
            <person name="Peterson J.D."/>
            <person name="Dodson R.J."/>
            <person name="Haft D.H."/>
            <person name="Gwinn M.L."/>
            <person name="Nelson W.C."/>
            <person name="Richardson D.L."/>
            <person name="Moffat K.S."/>
            <person name="Qin H."/>
            <person name="Jiang L."/>
            <person name="Pamphile W."/>
            <person name="Crosby M."/>
            <person name="Shen M."/>
            <person name="Vamathevan J.J."/>
            <person name="Lam P."/>
            <person name="McDonald L."/>
            <person name="Utterback T."/>
            <person name="Zalewski C."/>
            <person name="Makarova K.S."/>
            <person name="Aravind L."/>
            <person name="Daly M.J."/>
            <person name="Minton K.W."/>
            <person name="Fleischmann R.D."/>
            <person name="Ketchum K.A."/>
            <person name="Nelson K.E."/>
            <person name="Salzberg S."/>
            <person name="Smith H.O."/>
            <person name="Venter J.C."/>
            <person name="Fraser C.M."/>
        </authorList>
    </citation>
    <scope>NUCLEOTIDE SEQUENCE [LARGE SCALE GENOMIC DNA]</scope>
    <source>
        <strain evidence="3">ATCC 13939 / DSM 20539 / JCM 16871 / LMG 4051 / NBRC 15346 / NCIMB 9279 / R1 / VKM B-1422</strain>
    </source>
</reference>
<dbReference type="AlphaFoldDB" id="Q9RX26"/>
<feature type="region of interest" description="Disordered" evidence="1">
    <location>
        <begin position="1"/>
        <end position="27"/>
    </location>
</feature>
<accession>Q9RX26</accession>